<proteinExistence type="predicted"/>
<dbReference type="Pfam" id="PF00069">
    <property type="entry name" value="Pkinase"/>
    <property type="match status" value="1"/>
</dbReference>
<evidence type="ECO:0000256" key="1">
    <source>
        <dbReference type="ARBA" id="ARBA00022527"/>
    </source>
</evidence>
<dbReference type="eggNOG" id="KOG0588">
    <property type="taxonomic scope" value="Eukaryota"/>
</dbReference>
<keyword evidence="2 8" id="KW-0808">Transferase</keyword>
<accession>G0QW88</accession>
<feature type="domain" description="Protein kinase" evidence="7">
    <location>
        <begin position="138"/>
        <end position="443"/>
    </location>
</feature>
<evidence type="ECO:0000256" key="2">
    <source>
        <dbReference type="ARBA" id="ARBA00022679"/>
    </source>
</evidence>
<dbReference type="GO" id="GO:0005524">
    <property type="term" value="F:ATP binding"/>
    <property type="evidence" value="ECO:0007669"/>
    <property type="project" value="UniProtKB-KW"/>
</dbReference>
<dbReference type="InterPro" id="IPR011009">
    <property type="entry name" value="Kinase-like_dom_sf"/>
</dbReference>
<evidence type="ECO:0000256" key="5">
    <source>
        <dbReference type="ARBA" id="ARBA00022840"/>
    </source>
</evidence>
<dbReference type="OrthoDB" id="371850at2759"/>
<dbReference type="SUPFAM" id="SSF56112">
    <property type="entry name" value="Protein kinase-like (PK-like)"/>
    <property type="match status" value="1"/>
</dbReference>
<keyword evidence="4 8" id="KW-0418">Kinase</keyword>
<evidence type="ECO:0000256" key="4">
    <source>
        <dbReference type="ARBA" id="ARBA00022777"/>
    </source>
</evidence>
<dbReference type="InterPro" id="IPR050205">
    <property type="entry name" value="CDPK_Ser/Thr_kinases"/>
</dbReference>
<dbReference type="Gene3D" id="1.10.510.10">
    <property type="entry name" value="Transferase(Phosphotransferase) domain 1"/>
    <property type="match status" value="1"/>
</dbReference>
<dbReference type="InParanoid" id="G0QW88"/>
<dbReference type="STRING" id="857967.G0QW88"/>
<evidence type="ECO:0000256" key="6">
    <source>
        <dbReference type="SAM" id="Coils"/>
    </source>
</evidence>
<gene>
    <name evidence="8" type="ORF">IMG5_130250</name>
</gene>
<evidence type="ECO:0000313" key="9">
    <source>
        <dbReference type="Proteomes" id="UP000008983"/>
    </source>
</evidence>
<dbReference type="EC" id="2.7.11.1" evidence="8"/>
<protein>
    <submittedName>
        <fullName evidence="8">Protein kinase domain protein</fullName>
        <ecNumber evidence="8">2.7.11.1</ecNumber>
    </submittedName>
</protein>
<evidence type="ECO:0000259" key="7">
    <source>
        <dbReference type="PROSITE" id="PS50011"/>
    </source>
</evidence>
<dbReference type="InterPro" id="IPR008271">
    <property type="entry name" value="Ser/Thr_kinase_AS"/>
</dbReference>
<dbReference type="EMBL" id="GL983984">
    <property type="protein sequence ID" value="EGR30511.1"/>
    <property type="molecule type" value="Genomic_DNA"/>
</dbReference>
<dbReference type="GO" id="GO:0004674">
    <property type="term" value="F:protein serine/threonine kinase activity"/>
    <property type="evidence" value="ECO:0007669"/>
    <property type="project" value="UniProtKB-KW"/>
</dbReference>
<keyword evidence="9" id="KW-1185">Reference proteome</keyword>
<dbReference type="InterPro" id="IPR000719">
    <property type="entry name" value="Prot_kinase_dom"/>
</dbReference>
<dbReference type="PANTHER" id="PTHR24349">
    <property type="entry name" value="SERINE/THREONINE-PROTEIN KINASE"/>
    <property type="match status" value="1"/>
</dbReference>
<keyword evidence="5" id="KW-0067">ATP-binding</keyword>
<organism evidence="8 9">
    <name type="scientific">Ichthyophthirius multifiliis</name>
    <name type="common">White spot disease agent</name>
    <name type="synonym">Ich</name>
    <dbReference type="NCBI Taxonomy" id="5932"/>
    <lineage>
        <taxon>Eukaryota</taxon>
        <taxon>Sar</taxon>
        <taxon>Alveolata</taxon>
        <taxon>Ciliophora</taxon>
        <taxon>Intramacronucleata</taxon>
        <taxon>Oligohymenophorea</taxon>
        <taxon>Hymenostomatida</taxon>
        <taxon>Ophryoglenina</taxon>
        <taxon>Ichthyophthirius</taxon>
    </lineage>
</organism>
<dbReference type="OMA" id="KHAMPTF"/>
<dbReference type="PROSITE" id="PS50011">
    <property type="entry name" value="PROTEIN_KINASE_DOM"/>
    <property type="match status" value="1"/>
</dbReference>
<dbReference type="AlphaFoldDB" id="G0QW88"/>
<dbReference type="GeneID" id="14906635"/>
<sequence length="600" mass="72351">MIFLKKSHSFKQKNQNDNFNYNKCKFHCQIKRYKTFTSKNFHAYIYENKLILSINAYDKIPYKIIEIKSDEYIQWKIKKNQKTLQTEYLGFKIIKKIPINDYMIEKKEYQFYANNIIIRKIKEHLCKYVWQRKFNDEFEIKQKIGQGNYGFFNFTYRNIIILCSQMLQQIIITLNQKSICINFYFFFNQFIYNIKQIQLQALQKEIQIMRILDNHPHIIQLQGIYDSDQYFYLVMDFIQGNSLLTEIKKNRVIFTQDKIKDFLKQLISVLQYQKKYSIMHRDLKPENIMFQSKEILDNLVVVDYGLAEFEYSNPFLFTKCGTPGYCAPECINDQKTEQKTNCDVFSLGVIFHLLQKLIFFFIQKNNIIFFFFFIKKRLFNKSLFYGKNLNEVLNLNKRCEIQLDFQEVYNNGNKQSLDLLNKMLQKNPNDRILIEDILNHEYFQEKSEQNESNSLAQNQQNSLILNTQEEFASFYISESNLQKNMEENKNIITNKDFGKENLNEKNNKLSICFINQNNDINNNNNNKKDISDNKLNKLRPIKEEDDQGIQQQNNHNEFQFNFVDDDYIQDLQLDNNQQQFEFEQKEDQLLEQEQQEGEQQ</sequence>
<dbReference type="RefSeq" id="XP_004032098.1">
    <property type="nucleotide sequence ID" value="XM_004032050.1"/>
</dbReference>
<evidence type="ECO:0000313" key="8">
    <source>
        <dbReference type="EMBL" id="EGR30511.1"/>
    </source>
</evidence>
<feature type="coiled-coil region" evidence="6">
    <location>
        <begin position="568"/>
        <end position="595"/>
    </location>
</feature>
<dbReference type="Proteomes" id="UP000008983">
    <property type="component" value="Unassembled WGS sequence"/>
</dbReference>
<keyword evidence="6" id="KW-0175">Coiled coil</keyword>
<keyword evidence="3" id="KW-0547">Nucleotide-binding</keyword>
<reference evidence="8 9" key="1">
    <citation type="submission" date="2011-07" db="EMBL/GenBank/DDBJ databases">
        <authorList>
            <person name="Coyne R."/>
            <person name="Brami D."/>
            <person name="Johnson J."/>
            <person name="Hostetler J."/>
            <person name="Hannick L."/>
            <person name="Clark T."/>
            <person name="Cassidy-Hanley D."/>
            <person name="Inman J."/>
        </authorList>
    </citation>
    <scope>NUCLEOTIDE SEQUENCE [LARGE SCALE GENOMIC DNA]</scope>
    <source>
        <strain evidence="8 9">G5</strain>
    </source>
</reference>
<dbReference type="SMART" id="SM00220">
    <property type="entry name" value="S_TKc"/>
    <property type="match status" value="1"/>
</dbReference>
<keyword evidence="1" id="KW-0723">Serine/threonine-protein kinase</keyword>
<name>G0QW88_ICHMU</name>
<evidence type="ECO:0000256" key="3">
    <source>
        <dbReference type="ARBA" id="ARBA00022741"/>
    </source>
</evidence>
<dbReference type="PROSITE" id="PS00108">
    <property type="entry name" value="PROTEIN_KINASE_ST"/>
    <property type="match status" value="1"/>
</dbReference>
<dbReference type="Gene3D" id="3.30.200.20">
    <property type="entry name" value="Phosphorylase Kinase, domain 1"/>
    <property type="match status" value="1"/>
</dbReference>